<dbReference type="AlphaFoldDB" id="A0A147BNE8"/>
<dbReference type="EMBL" id="GEGO01003133">
    <property type="protein sequence ID" value="JAR92271.1"/>
    <property type="molecule type" value="Transcribed_RNA"/>
</dbReference>
<sequence length="86" mass="10486">YLMFVYKQMASIIRDDWDAFHPMTNLLFVLHITKDLYRRYKRRFRNLEDSYEALAWAEIGSRRHQLADYLCLAEFVEANFKADAFR</sequence>
<dbReference type="Gene3D" id="1.10.510.10">
    <property type="entry name" value="Transferase(Phosphotransferase) domain 1"/>
    <property type="match status" value="1"/>
</dbReference>
<organism evidence="1">
    <name type="scientific">Ixodes ricinus</name>
    <name type="common">Common tick</name>
    <name type="synonym">Acarus ricinus</name>
    <dbReference type="NCBI Taxonomy" id="34613"/>
    <lineage>
        <taxon>Eukaryota</taxon>
        <taxon>Metazoa</taxon>
        <taxon>Ecdysozoa</taxon>
        <taxon>Arthropoda</taxon>
        <taxon>Chelicerata</taxon>
        <taxon>Arachnida</taxon>
        <taxon>Acari</taxon>
        <taxon>Parasitiformes</taxon>
        <taxon>Ixodida</taxon>
        <taxon>Ixodoidea</taxon>
        <taxon>Ixodidae</taxon>
        <taxon>Ixodinae</taxon>
        <taxon>Ixodes</taxon>
    </lineage>
</organism>
<reference evidence="1" key="1">
    <citation type="journal article" date="2018" name="PLoS Negl. Trop. Dis.">
        <title>Sialome diversity of ticks revealed by RNAseq of single tick salivary glands.</title>
        <authorList>
            <person name="Perner J."/>
            <person name="Kropackova S."/>
            <person name="Kopacek P."/>
            <person name="Ribeiro J.M."/>
        </authorList>
    </citation>
    <scope>NUCLEOTIDE SEQUENCE</scope>
    <source>
        <strain evidence="1">Siblings of single egg batch collected in Ceske Budejovice</strain>
        <tissue evidence="1">Salivary glands</tissue>
    </source>
</reference>
<evidence type="ECO:0000313" key="1">
    <source>
        <dbReference type="EMBL" id="JAR92271.1"/>
    </source>
</evidence>
<dbReference type="Pfam" id="PF12330">
    <property type="entry name" value="Haspin_kinase"/>
    <property type="match status" value="1"/>
</dbReference>
<protein>
    <submittedName>
        <fullName evidence="1">Uncharacterized protein</fullName>
    </submittedName>
</protein>
<feature type="non-terminal residue" evidence="1">
    <location>
        <position position="1"/>
    </location>
</feature>
<accession>A0A147BNE8</accession>
<name>A0A147BNE8_IXORI</name>
<proteinExistence type="predicted"/>